<evidence type="ECO:0000313" key="2">
    <source>
        <dbReference type="EMBL" id="EIM93956.1"/>
    </source>
</evidence>
<dbReference type="RefSeq" id="WP_009770837.1">
    <property type="nucleotide sequence ID" value="NZ_AKAU01000287.1"/>
</dbReference>
<reference evidence="1 4" key="2">
    <citation type="submission" date="2018-01" db="EMBL/GenBank/DDBJ databases">
        <title>Species boundaries and ecological features among Paraburkholderia terrae DSMZ17804T, P. hospita DSMZ17164T and P. caribensis DSMZ13236T.</title>
        <authorList>
            <person name="Pratama A.A."/>
        </authorList>
    </citation>
    <scope>NUCLEOTIDE SEQUENCE [LARGE SCALE GENOMIC DNA]</scope>
    <source>
        <strain evidence="1 4">DSM 17164</strain>
    </source>
</reference>
<dbReference type="AlphaFoldDB" id="A0AAN1JH24"/>
<protein>
    <submittedName>
        <fullName evidence="1">Uncharacterized protein</fullName>
    </submittedName>
</protein>
<organism evidence="1 4">
    <name type="scientific">Paraburkholderia hospita</name>
    <dbReference type="NCBI Taxonomy" id="169430"/>
    <lineage>
        <taxon>Bacteria</taxon>
        <taxon>Pseudomonadati</taxon>
        <taxon>Pseudomonadota</taxon>
        <taxon>Betaproteobacteria</taxon>
        <taxon>Burkholderiales</taxon>
        <taxon>Burkholderiaceae</taxon>
        <taxon>Paraburkholderia</taxon>
    </lineage>
</organism>
<dbReference type="Proteomes" id="UP000236649">
    <property type="component" value="Chromosome 3"/>
</dbReference>
<dbReference type="EMBL" id="CP026107">
    <property type="protein sequence ID" value="AUT73797.1"/>
    <property type="molecule type" value="Genomic_DNA"/>
</dbReference>
<keyword evidence="3" id="KW-1185">Reference proteome</keyword>
<dbReference type="EMBL" id="AKAU01000287">
    <property type="protein sequence ID" value="EIM93956.1"/>
    <property type="molecule type" value="Genomic_DNA"/>
</dbReference>
<sequence>MQAVIILQTVRRVSECTGHSRDEVVGGFLAEARLRHPATVDGISAAAIDALIDEYRAGVAIATRDFPMDVAGAVFVGIRSLKKILAP</sequence>
<evidence type="ECO:0000313" key="3">
    <source>
        <dbReference type="Proteomes" id="UP000004980"/>
    </source>
</evidence>
<evidence type="ECO:0000313" key="4">
    <source>
        <dbReference type="Proteomes" id="UP000236649"/>
    </source>
</evidence>
<gene>
    <name evidence="1" type="ORF">C2L64_36365</name>
    <name evidence="2" type="ORF">WQE_46414</name>
</gene>
<evidence type="ECO:0000313" key="1">
    <source>
        <dbReference type="EMBL" id="AUT73797.1"/>
    </source>
</evidence>
<dbReference type="GeneID" id="55533775"/>
<reference evidence="2 3" key="1">
    <citation type="journal article" date="2012" name="J. Bacteriol.">
        <title>Draft Genome Sequence of the Soil Bacterium Burkholderia terrae Strain BS001, Which Interacts with Fungal Surface Structures.</title>
        <authorList>
            <person name="Nazir R."/>
            <person name="Hansen M.A."/>
            <person name="Sorensen S."/>
            <person name="van Elsas J.D."/>
        </authorList>
    </citation>
    <scope>NUCLEOTIDE SEQUENCE [LARGE SCALE GENOMIC DNA]</scope>
    <source>
        <strain evidence="2 3">BS001</strain>
    </source>
</reference>
<dbReference type="KEGG" id="phs:C2L64_36365"/>
<name>A0AAN1JH24_9BURK</name>
<accession>A0AAN1JH24</accession>
<dbReference type="Proteomes" id="UP000004980">
    <property type="component" value="Unassembled WGS sequence"/>
</dbReference>
<proteinExistence type="predicted"/>